<dbReference type="EMBL" id="FR824235">
    <property type="protein sequence ID" value="CCA23331.1"/>
    <property type="molecule type" value="Genomic_DNA"/>
</dbReference>
<protein>
    <submittedName>
        <fullName evidence="2">GJ22539 putative</fullName>
    </submittedName>
</protein>
<dbReference type="AlphaFoldDB" id="F0WPT0"/>
<evidence type="ECO:0000313" key="2">
    <source>
        <dbReference type="EMBL" id="CCA23331.1"/>
    </source>
</evidence>
<dbReference type="PANTHER" id="PTHR23022:SF129">
    <property type="entry name" value="TRANSPOSABLE ELEMENT TC3 TRANSPOSASE"/>
    <property type="match status" value="1"/>
</dbReference>
<reference evidence="2" key="2">
    <citation type="submission" date="2011-02" db="EMBL/GenBank/DDBJ databases">
        <authorList>
            <person name="MacLean D."/>
        </authorList>
    </citation>
    <scope>NUCLEOTIDE SEQUENCE</scope>
</reference>
<dbReference type="InterPro" id="IPR036397">
    <property type="entry name" value="RNaseH_sf"/>
</dbReference>
<dbReference type="HOGENOM" id="CLU_033666_6_0_1"/>
<dbReference type="Pfam" id="PF13358">
    <property type="entry name" value="DDE_3"/>
    <property type="match status" value="1"/>
</dbReference>
<reference evidence="2" key="1">
    <citation type="journal article" date="2011" name="PLoS Biol.">
        <title>Gene gain and loss during evolution of obligate parasitism in the white rust pathogen of Arabidopsis thaliana.</title>
        <authorList>
            <person name="Kemen E."/>
            <person name="Gardiner A."/>
            <person name="Schultz-Larsen T."/>
            <person name="Kemen A.C."/>
            <person name="Balmuth A.L."/>
            <person name="Robert-Seilaniantz A."/>
            <person name="Bailey K."/>
            <person name="Holub E."/>
            <person name="Studholme D.J."/>
            <person name="Maclean D."/>
            <person name="Jones J.D."/>
        </authorList>
    </citation>
    <scope>NUCLEOTIDE SEQUENCE</scope>
</reference>
<dbReference type="InterPro" id="IPR038717">
    <property type="entry name" value="Tc1-like_DDE_dom"/>
</dbReference>
<dbReference type="InterPro" id="IPR052338">
    <property type="entry name" value="Transposase_5"/>
</dbReference>
<evidence type="ECO:0000259" key="1">
    <source>
        <dbReference type="Pfam" id="PF13358"/>
    </source>
</evidence>
<dbReference type="GO" id="GO:0003676">
    <property type="term" value="F:nucleic acid binding"/>
    <property type="evidence" value="ECO:0007669"/>
    <property type="project" value="InterPro"/>
</dbReference>
<feature type="domain" description="Tc1-like transposase DDE" evidence="1">
    <location>
        <begin position="21"/>
        <end position="146"/>
    </location>
</feature>
<dbReference type="PANTHER" id="PTHR23022">
    <property type="entry name" value="TRANSPOSABLE ELEMENT-RELATED"/>
    <property type="match status" value="1"/>
</dbReference>
<proteinExistence type="predicted"/>
<sequence>MFSDEKKWNMDGADGYRQWIYTRVKQSVTIHQHFGGGSVMIWGGFCGDRNTILDFLDCRVTSVKYMATLQNHVQPAFDIGTQIFQHDNAAPHAARHTKTWLKYQGFDVLTWPACSPDLNPIENVWGYMSRHVYANGRQFHSIQELKNAIQQVWNQIPASYLLTLVSSMPKRVQL</sequence>
<gene>
    <name evidence="2" type="primary">AlNc14C190G8422</name>
    <name evidence="2" type="ORF">ALNC14_094740</name>
</gene>
<dbReference type="Gene3D" id="3.30.420.10">
    <property type="entry name" value="Ribonuclease H-like superfamily/Ribonuclease H"/>
    <property type="match status" value="1"/>
</dbReference>
<organism evidence="2">
    <name type="scientific">Albugo laibachii Nc14</name>
    <dbReference type="NCBI Taxonomy" id="890382"/>
    <lineage>
        <taxon>Eukaryota</taxon>
        <taxon>Sar</taxon>
        <taxon>Stramenopiles</taxon>
        <taxon>Oomycota</taxon>
        <taxon>Peronosporomycetes</taxon>
        <taxon>Albuginales</taxon>
        <taxon>Albuginaceae</taxon>
        <taxon>Albugo</taxon>
    </lineage>
</organism>
<accession>F0WPT0</accession>
<name>F0WPT0_9STRA</name>